<organism evidence="3 4">
    <name type="scientific">Clostridium oceanicum</name>
    <dbReference type="NCBI Taxonomy" id="1543"/>
    <lineage>
        <taxon>Bacteria</taxon>
        <taxon>Bacillati</taxon>
        <taxon>Bacillota</taxon>
        <taxon>Clostridia</taxon>
        <taxon>Eubacteriales</taxon>
        <taxon>Clostridiaceae</taxon>
        <taxon>Clostridium</taxon>
    </lineage>
</organism>
<dbReference type="EMBL" id="BAAACG010000023">
    <property type="protein sequence ID" value="GAA0748749.1"/>
    <property type="molecule type" value="Genomic_DNA"/>
</dbReference>
<dbReference type="InterPro" id="IPR036390">
    <property type="entry name" value="WH_DNA-bd_sf"/>
</dbReference>
<dbReference type="InterPro" id="IPR000525">
    <property type="entry name" value="Initiator_Rep_WH1"/>
</dbReference>
<evidence type="ECO:0000313" key="4">
    <source>
        <dbReference type="Proteomes" id="UP001501510"/>
    </source>
</evidence>
<dbReference type="InterPro" id="IPR036388">
    <property type="entry name" value="WH-like_DNA-bd_sf"/>
</dbReference>
<dbReference type="SUPFAM" id="SSF46785">
    <property type="entry name" value="Winged helix' DNA-binding domain"/>
    <property type="match status" value="2"/>
</dbReference>
<dbReference type="Gene3D" id="1.10.10.10">
    <property type="entry name" value="Winged helix-like DNA-binding domain superfamily/Winged helix DNA-binding domain"/>
    <property type="match status" value="2"/>
</dbReference>
<comment type="caution">
    <text evidence="3">The sequence shown here is derived from an EMBL/GenBank/DDBJ whole genome shotgun (WGS) entry which is preliminary data.</text>
</comment>
<dbReference type="RefSeq" id="WP_343764645.1">
    <property type="nucleotide sequence ID" value="NZ_BAAACG010000023.1"/>
</dbReference>
<sequence length="342" mass="39905">MIDKNQVTKANDLNLRAYKLSRIEQLFLLSVISLVQPTDEDFKTYKINIKDFINLLSLKGKSKYCDLPKITKSLMTKVIEIKRSHSLLQVCWFSSVEHKTGEGIIEVEFSPKLKPYLLNLKNNFVSYSLNQVSNLSSKYSIRIYELLRQFSYQKTVKFNLEEFRLLIGIDSGEYPRYSNLKQRVLNKSKKEISKKTDIDFNFEEIKSGRKVIGIKFYINKNKNNKAVDEIAMSLDSTSTENEIHKNNEKNYIEKVKSIIKEPIDSDDAHKIYKASNGNLSLIEKIYEKSKKYDIDSIVAFMISGVKSNYKDDIKSVKKDHFNDFDQRTYDFEDLEKKLLGIK</sequence>
<protein>
    <recommendedName>
        <fullName evidence="2">Initiator Rep protein WH1 domain-containing protein</fullName>
    </recommendedName>
</protein>
<keyword evidence="4" id="KW-1185">Reference proteome</keyword>
<evidence type="ECO:0000259" key="2">
    <source>
        <dbReference type="Pfam" id="PF01051"/>
    </source>
</evidence>
<gene>
    <name evidence="3" type="ORF">GCM10008906_39240</name>
</gene>
<dbReference type="Pfam" id="PF21205">
    <property type="entry name" value="Rep3_C"/>
    <property type="match status" value="1"/>
</dbReference>
<comment type="similarity">
    <text evidence="1">Belongs to the initiator RepB protein family.</text>
</comment>
<proteinExistence type="inferred from homology"/>
<reference evidence="3 4" key="1">
    <citation type="journal article" date="2019" name="Int. J. Syst. Evol. Microbiol.">
        <title>The Global Catalogue of Microorganisms (GCM) 10K type strain sequencing project: providing services to taxonomists for standard genome sequencing and annotation.</title>
        <authorList>
            <consortium name="The Broad Institute Genomics Platform"/>
            <consortium name="The Broad Institute Genome Sequencing Center for Infectious Disease"/>
            <person name="Wu L."/>
            <person name="Ma J."/>
        </authorList>
    </citation>
    <scope>NUCLEOTIDE SEQUENCE [LARGE SCALE GENOMIC DNA]</scope>
    <source>
        <strain evidence="3 4">JCM 1407</strain>
    </source>
</reference>
<dbReference type="Pfam" id="PF01051">
    <property type="entry name" value="Rep3_N"/>
    <property type="match status" value="1"/>
</dbReference>
<feature type="domain" description="Initiator Rep protein WH1" evidence="2">
    <location>
        <begin position="7"/>
        <end position="147"/>
    </location>
</feature>
<accession>A0ABN1JXR9</accession>
<evidence type="ECO:0000256" key="1">
    <source>
        <dbReference type="ARBA" id="ARBA00038283"/>
    </source>
</evidence>
<name>A0ABN1JXR9_9CLOT</name>
<evidence type="ECO:0000313" key="3">
    <source>
        <dbReference type="EMBL" id="GAA0748749.1"/>
    </source>
</evidence>
<dbReference type="Proteomes" id="UP001501510">
    <property type="component" value="Unassembled WGS sequence"/>
</dbReference>